<feature type="domain" description="Major facilitator superfamily (MFS) profile" evidence="6">
    <location>
        <begin position="6"/>
        <end position="380"/>
    </location>
</feature>
<feature type="transmembrane region" description="Helical" evidence="5">
    <location>
        <begin position="44"/>
        <end position="64"/>
    </location>
</feature>
<keyword evidence="3 5" id="KW-1133">Transmembrane helix</keyword>
<feature type="transmembrane region" description="Helical" evidence="5">
    <location>
        <begin position="321"/>
        <end position="340"/>
    </location>
</feature>
<feature type="transmembrane region" description="Helical" evidence="5">
    <location>
        <begin position="95"/>
        <end position="116"/>
    </location>
</feature>
<feature type="transmembrane region" description="Helical" evidence="5">
    <location>
        <begin position="158"/>
        <end position="178"/>
    </location>
</feature>
<feature type="transmembrane region" description="Helical" evidence="5">
    <location>
        <begin position="294"/>
        <end position="314"/>
    </location>
</feature>
<dbReference type="PANTHER" id="PTHR23514:SF13">
    <property type="entry name" value="INNER MEMBRANE PROTEIN YBJJ"/>
    <property type="match status" value="1"/>
</dbReference>
<dbReference type="KEGG" id="mflg:ABS361_10075"/>
<sequence>MAISTPIGAVRAVFFVFGTVLGLWSGAVPTVAAAAHVSPAQLGIGFTLFIVGYLAAMSFAGVIARRISLRRILLVSVPTLGATLVGLFFARDPLWFMIALTVMGIFAGTVDLIMNAEGVAVEHDQRRPVLAGLHAMASGGIAVSAIPSSLLVTTLGPWSISALAVVLHLAAVVLVWRGTPERPHDGGRTMTRAAGSSRFSWVLVAIGLVAGISMAGELAAIMWSSSLLATEAPRLAAIAGTGAAFFAGFQWSIRVFADRLRARLGDARLVNVSLVVAISGFGIVAYGAGFWPSVVGFALIGMGTASIVPCSFALAVTSSGLAASAALAVVTLVTALPRAPMPALFGVAVERFSFALAFGGFTLLFAVALAISIAMGAKARSARGPRVN</sequence>
<dbReference type="SUPFAM" id="SSF103473">
    <property type="entry name" value="MFS general substrate transporter"/>
    <property type="match status" value="1"/>
</dbReference>
<evidence type="ECO:0000256" key="4">
    <source>
        <dbReference type="ARBA" id="ARBA00023136"/>
    </source>
</evidence>
<dbReference type="PROSITE" id="PS50850">
    <property type="entry name" value="MFS"/>
    <property type="match status" value="1"/>
</dbReference>
<dbReference type="RefSeq" id="WP_407051611.1">
    <property type="nucleotide sequence ID" value="NZ_CP158568.1"/>
</dbReference>
<name>A0AAU7XEJ8_9HYPH</name>
<evidence type="ECO:0000259" key="6">
    <source>
        <dbReference type="PROSITE" id="PS50850"/>
    </source>
</evidence>
<feature type="transmembrane region" description="Helical" evidence="5">
    <location>
        <begin position="269"/>
        <end position="288"/>
    </location>
</feature>
<reference evidence="7" key="1">
    <citation type="submission" date="2024-06" db="EMBL/GenBank/DDBJ databases">
        <title>Methylostella associata gen. nov., sp. nov., a novel Ancalomicrobiaceae-affiliated facultatively methylotrophic bacteria that feed on methanotrophs of the genus Methylococcus.</title>
        <authorList>
            <person name="Saltykova V."/>
            <person name="Danilova O.V."/>
            <person name="Oshkin I.Y."/>
            <person name="Belova S.E."/>
            <person name="Pimenov N.V."/>
            <person name="Dedysh S.N."/>
        </authorList>
    </citation>
    <scope>NUCLEOTIDE SEQUENCE</scope>
    <source>
        <strain evidence="7">S20</strain>
    </source>
</reference>
<protein>
    <submittedName>
        <fullName evidence="7">MFS transporter</fullName>
    </submittedName>
</protein>
<feature type="transmembrane region" description="Helical" evidence="5">
    <location>
        <begin position="128"/>
        <end position="146"/>
    </location>
</feature>
<evidence type="ECO:0000256" key="3">
    <source>
        <dbReference type="ARBA" id="ARBA00022989"/>
    </source>
</evidence>
<keyword evidence="4 5" id="KW-0472">Membrane</keyword>
<gene>
    <name evidence="7" type="ORF">ABS361_10075</name>
</gene>
<feature type="transmembrane region" description="Helical" evidence="5">
    <location>
        <begin position="235"/>
        <end position="257"/>
    </location>
</feature>
<accession>A0AAU7XEJ8</accession>
<dbReference type="InterPro" id="IPR036259">
    <property type="entry name" value="MFS_trans_sf"/>
</dbReference>
<feature type="transmembrane region" description="Helical" evidence="5">
    <location>
        <begin position="352"/>
        <end position="377"/>
    </location>
</feature>
<dbReference type="EMBL" id="CP158568">
    <property type="protein sequence ID" value="XBY46517.1"/>
    <property type="molecule type" value="Genomic_DNA"/>
</dbReference>
<dbReference type="Pfam" id="PF07690">
    <property type="entry name" value="MFS_1"/>
    <property type="match status" value="1"/>
</dbReference>
<dbReference type="InterPro" id="IPR011701">
    <property type="entry name" value="MFS"/>
</dbReference>
<proteinExistence type="predicted"/>
<dbReference type="PANTHER" id="PTHR23514">
    <property type="entry name" value="BYPASS OF STOP CODON PROTEIN 6"/>
    <property type="match status" value="1"/>
</dbReference>
<dbReference type="GO" id="GO:0016020">
    <property type="term" value="C:membrane"/>
    <property type="evidence" value="ECO:0007669"/>
    <property type="project" value="UniProtKB-SubCell"/>
</dbReference>
<evidence type="ECO:0000256" key="2">
    <source>
        <dbReference type="ARBA" id="ARBA00022692"/>
    </source>
</evidence>
<dbReference type="Gene3D" id="1.20.1250.20">
    <property type="entry name" value="MFS general substrate transporter like domains"/>
    <property type="match status" value="1"/>
</dbReference>
<dbReference type="InterPro" id="IPR020846">
    <property type="entry name" value="MFS_dom"/>
</dbReference>
<keyword evidence="2 5" id="KW-0812">Transmembrane</keyword>
<comment type="subcellular location">
    <subcellularLocation>
        <location evidence="1">Membrane</location>
        <topology evidence="1">Multi-pass membrane protein</topology>
    </subcellularLocation>
</comment>
<dbReference type="InterPro" id="IPR051788">
    <property type="entry name" value="MFS_Transporter"/>
</dbReference>
<organism evidence="7">
    <name type="scientific">Methyloraptor flagellatus</name>
    <dbReference type="NCBI Taxonomy" id="3162530"/>
    <lineage>
        <taxon>Bacteria</taxon>
        <taxon>Pseudomonadati</taxon>
        <taxon>Pseudomonadota</taxon>
        <taxon>Alphaproteobacteria</taxon>
        <taxon>Hyphomicrobiales</taxon>
        <taxon>Ancalomicrobiaceae</taxon>
        <taxon>Methyloraptor</taxon>
    </lineage>
</organism>
<evidence type="ECO:0000256" key="1">
    <source>
        <dbReference type="ARBA" id="ARBA00004141"/>
    </source>
</evidence>
<feature type="transmembrane region" description="Helical" evidence="5">
    <location>
        <begin position="71"/>
        <end position="89"/>
    </location>
</feature>
<evidence type="ECO:0000313" key="7">
    <source>
        <dbReference type="EMBL" id="XBY46517.1"/>
    </source>
</evidence>
<evidence type="ECO:0000256" key="5">
    <source>
        <dbReference type="SAM" id="Phobius"/>
    </source>
</evidence>
<feature type="transmembrane region" description="Helical" evidence="5">
    <location>
        <begin position="199"/>
        <end position="223"/>
    </location>
</feature>
<dbReference type="AlphaFoldDB" id="A0AAU7XEJ8"/>
<dbReference type="GO" id="GO:0022857">
    <property type="term" value="F:transmembrane transporter activity"/>
    <property type="evidence" value="ECO:0007669"/>
    <property type="project" value="InterPro"/>
</dbReference>